<evidence type="ECO:0008006" key="3">
    <source>
        <dbReference type="Google" id="ProtNLM"/>
    </source>
</evidence>
<proteinExistence type="predicted"/>
<evidence type="ECO:0000313" key="2">
    <source>
        <dbReference type="Proteomes" id="UP000679179"/>
    </source>
</evidence>
<organism evidence="1 2">
    <name type="scientific">Clostridium polyendosporum</name>
    <dbReference type="NCBI Taxonomy" id="69208"/>
    <lineage>
        <taxon>Bacteria</taxon>
        <taxon>Bacillati</taxon>
        <taxon>Bacillota</taxon>
        <taxon>Clostridia</taxon>
        <taxon>Eubacteriales</taxon>
        <taxon>Clostridiaceae</taxon>
        <taxon>Clostridium</taxon>
    </lineage>
</organism>
<comment type="caution">
    <text evidence="1">The sequence shown here is derived from an EMBL/GenBank/DDBJ whole genome shotgun (WGS) entry which is preliminary data.</text>
</comment>
<dbReference type="AlphaFoldDB" id="A0A919S081"/>
<accession>A0A919S081</accession>
<dbReference type="RefSeq" id="WP_212904513.1">
    <property type="nucleotide sequence ID" value="NZ_BOPZ01000023.1"/>
</dbReference>
<dbReference type="Proteomes" id="UP000679179">
    <property type="component" value="Unassembled WGS sequence"/>
</dbReference>
<reference evidence="1" key="1">
    <citation type="submission" date="2021-03" db="EMBL/GenBank/DDBJ databases">
        <title>Taxonomic study of Clostridium polyendosporum from meadow-gley soil under rice.</title>
        <authorList>
            <person name="Kobayashi H."/>
            <person name="Tanizawa Y."/>
            <person name="Yagura M."/>
        </authorList>
    </citation>
    <scope>NUCLEOTIDE SEQUENCE</scope>
    <source>
        <strain evidence="1">JCM 30710</strain>
    </source>
</reference>
<sequence length="181" mass="20053">MANAETHALVNIKRVEIITDEATPQTLTWDTASEAGYEPIVSEGEEKVLRTKNTIHAIDKTEDIQYGSDITLTDNKFAPEVLAIIDGGTLKKDAEQNIIGYTPPVSGQAVNRKTFTLNIYTEEKEGDEIVGYFKFSYPNCKGKPANFTFKDGEFTTPEFTISSRPKNGEAPYDLDILAQLP</sequence>
<name>A0A919S081_9CLOT</name>
<gene>
    <name evidence="1" type="ORF">CPJCM30710_24910</name>
</gene>
<protein>
    <recommendedName>
        <fullName evidence="3">Phage major tail protein, phi13 family</fullName>
    </recommendedName>
</protein>
<keyword evidence="2" id="KW-1185">Reference proteome</keyword>
<dbReference type="EMBL" id="BOPZ01000023">
    <property type="protein sequence ID" value="GIM29825.1"/>
    <property type="molecule type" value="Genomic_DNA"/>
</dbReference>
<evidence type="ECO:0000313" key="1">
    <source>
        <dbReference type="EMBL" id="GIM29825.1"/>
    </source>
</evidence>